<feature type="region of interest" description="Disordered" evidence="1">
    <location>
        <begin position="1"/>
        <end position="223"/>
    </location>
</feature>
<reference evidence="2" key="1">
    <citation type="journal article" date="2022" name="bioRxiv">
        <title>Sequencing and chromosome-scale assembly of the giantPleurodeles waltlgenome.</title>
        <authorList>
            <person name="Brown T."/>
            <person name="Elewa A."/>
            <person name="Iarovenko S."/>
            <person name="Subramanian E."/>
            <person name="Araus A.J."/>
            <person name="Petzold A."/>
            <person name="Susuki M."/>
            <person name="Suzuki K.-i.T."/>
            <person name="Hayashi T."/>
            <person name="Toyoda A."/>
            <person name="Oliveira C."/>
            <person name="Osipova E."/>
            <person name="Leigh N.D."/>
            <person name="Simon A."/>
            <person name="Yun M.H."/>
        </authorList>
    </citation>
    <scope>NUCLEOTIDE SEQUENCE</scope>
    <source>
        <strain evidence="2">20211129_DDA</strain>
        <tissue evidence="2">Liver</tissue>
    </source>
</reference>
<gene>
    <name evidence="2" type="ORF">NDU88_003811</name>
</gene>
<feature type="compositionally biased region" description="Basic and acidic residues" evidence="1">
    <location>
        <begin position="209"/>
        <end position="223"/>
    </location>
</feature>
<name>A0AAV7RIH5_PLEWA</name>
<dbReference type="Proteomes" id="UP001066276">
    <property type="component" value="Chromosome 5"/>
</dbReference>
<keyword evidence="3" id="KW-1185">Reference proteome</keyword>
<evidence type="ECO:0000256" key="1">
    <source>
        <dbReference type="SAM" id="MobiDB-lite"/>
    </source>
</evidence>
<feature type="compositionally biased region" description="Basic and acidic residues" evidence="1">
    <location>
        <begin position="131"/>
        <end position="142"/>
    </location>
</feature>
<organism evidence="2 3">
    <name type="scientific">Pleurodeles waltl</name>
    <name type="common">Iberian ribbed newt</name>
    <dbReference type="NCBI Taxonomy" id="8319"/>
    <lineage>
        <taxon>Eukaryota</taxon>
        <taxon>Metazoa</taxon>
        <taxon>Chordata</taxon>
        <taxon>Craniata</taxon>
        <taxon>Vertebrata</taxon>
        <taxon>Euteleostomi</taxon>
        <taxon>Amphibia</taxon>
        <taxon>Batrachia</taxon>
        <taxon>Caudata</taxon>
        <taxon>Salamandroidea</taxon>
        <taxon>Salamandridae</taxon>
        <taxon>Pleurodelinae</taxon>
        <taxon>Pleurodeles</taxon>
    </lineage>
</organism>
<sequence length="223" mass="23734">MRGGGKSGETLWGPHSNCDARFSRPCPGPPDDQWRLGHDRAQRGEPHLKREPPRQRIQRGSSAISVPRRPQSRPRPGAKVRQPGPGWAEAGHTQGTSSGGGVPSSPVERNGYSQAPARRISVGTRVIQTDGARRPRDTRTRQQEPTAAGSGRAAVSAFPAAPGSGHAAVSASPAAPPGDGLRAREFYSNCSRSREKPSCKATNTTGHGGEQDSWRMVGRERSS</sequence>
<evidence type="ECO:0000313" key="2">
    <source>
        <dbReference type="EMBL" id="KAJ1151024.1"/>
    </source>
</evidence>
<evidence type="ECO:0000313" key="3">
    <source>
        <dbReference type="Proteomes" id="UP001066276"/>
    </source>
</evidence>
<comment type="caution">
    <text evidence="2">The sequence shown here is derived from an EMBL/GenBank/DDBJ whole genome shotgun (WGS) entry which is preliminary data.</text>
</comment>
<protein>
    <submittedName>
        <fullName evidence="2">Uncharacterized protein</fullName>
    </submittedName>
</protein>
<feature type="compositionally biased region" description="Low complexity" evidence="1">
    <location>
        <begin position="159"/>
        <end position="173"/>
    </location>
</feature>
<feature type="compositionally biased region" description="Basic and acidic residues" evidence="1">
    <location>
        <begin position="32"/>
        <end position="54"/>
    </location>
</feature>
<dbReference type="AlphaFoldDB" id="A0AAV7RIH5"/>
<dbReference type="EMBL" id="JANPWB010000009">
    <property type="protein sequence ID" value="KAJ1151024.1"/>
    <property type="molecule type" value="Genomic_DNA"/>
</dbReference>
<accession>A0AAV7RIH5</accession>
<proteinExistence type="predicted"/>